<evidence type="ECO:0000256" key="2">
    <source>
        <dbReference type="SAM" id="MobiDB-lite"/>
    </source>
</evidence>
<accession>A0A078B4Q9</accession>
<name>A0A078B4Q9_STYLE</name>
<dbReference type="Proteomes" id="UP000039865">
    <property type="component" value="Unassembled WGS sequence"/>
</dbReference>
<feature type="region of interest" description="Disordered" evidence="2">
    <location>
        <begin position="352"/>
        <end position="379"/>
    </location>
</feature>
<keyword evidence="3" id="KW-0812">Transmembrane</keyword>
<feature type="transmembrane region" description="Helical" evidence="3">
    <location>
        <begin position="60"/>
        <end position="80"/>
    </location>
</feature>
<keyword evidence="3" id="KW-0472">Membrane</keyword>
<feature type="transmembrane region" description="Helical" evidence="3">
    <location>
        <begin position="92"/>
        <end position="112"/>
    </location>
</feature>
<dbReference type="EMBL" id="CCKQ01016339">
    <property type="protein sequence ID" value="CDW88212.1"/>
    <property type="molecule type" value="Genomic_DNA"/>
</dbReference>
<dbReference type="InParanoid" id="A0A078B4Q9"/>
<protein>
    <submittedName>
        <fullName evidence="4">Uncharacterized protein</fullName>
    </submittedName>
</protein>
<feature type="transmembrane region" description="Helical" evidence="3">
    <location>
        <begin position="133"/>
        <end position="152"/>
    </location>
</feature>
<sequence length="403" mass="47333">MVVDHILQSSVLNSFRNIAFFGITYQSYKALIRNKEVEQMQKGVVNKEVREEVKKNEEQLVRIVMKWITAFLFIKMFWIIEKFIVIIPPAPIKLWLGLWIMLPNFYGEFFMYNLLSDRLDKFEREMRKIRNKIVALIVEYAMRFTFVLLIKFKPYIHTLTLKRFKENTQTQEKEIDRELELRKKLSQSENDQIIRDSSVLNNETIKAFKDPKQQNLTKQASVSQYPRINKSDTLRAKATREAKQDMSKSFIDQMEALDQNAKAVTDRRKAQTNLGHTLTDRMSKGIQQKVAANTQKDVKKPIEQVVTQSQFYIDETIFSDEDDSSVVMESLDRKSQTLSFIQGIDKSFDMLQPQQSKKPITRNVMGKTRTAATSNRYGTQQSLNVTIDEDYQEKAERDVKKFR</sequence>
<organism evidence="4 5">
    <name type="scientific">Stylonychia lemnae</name>
    <name type="common">Ciliate</name>
    <dbReference type="NCBI Taxonomy" id="5949"/>
    <lineage>
        <taxon>Eukaryota</taxon>
        <taxon>Sar</taxon>
        <taxon>Alveolata</taxon>
        <taxon>Ciliophora</taxon>
        <taxon>Intramacronucleata</taxon>
        <taxon>Spirotrichea</taxon>
        <taxon>Stichotrichia</taxon>
        <taxon>Sporadotrichida</taxon>
        <taxon>Oxytrichidae</taxon>
        <taxon>Stylonychinae</taxon>
        <taxon>Stylonychia</taxon>
    </lineage>
</organism>
<dbReference type="AlphaFoldDB" id="A0A078B4Q9"/>
<proteinExistence type="predicted"/>
<keyword evidence="3" id="KW-1133">Transmembrane helix</keyword>
<evidence type="ECO:0000256" key="1">
    <source>
        <dbReference type="SAM" id="Coils"/>
    </source>
</evidence>
<keyword evidence="5" id="KW-1185">Reference proteome</keyword>
<evidence type="ECO:0000313" key="5">
    <source>
        <dbReference type="Proteomes" id="UP000039865"/>
    </source>
</evidence>
<evidence type="ECO:0000256" key="3">
    <source>
        <dbReference type="SAM" id="Phobius"/>
    </source>
</evidence>
<feature type="coiled-coil region" evidence="1">
    <location>
        <begin position="112"/>
        <end position="181"/>
    </location>
</feature>
<feature type="compositionally biased region" description="Polar residues" evidence="2">
    <location>
        <begin position="370"/>
        <end position="379"/>
    </location>
</feature>
<reference evidence="4 5" key="1">
    <citation type="submission" date="2014-06" db="EMBL/GenBank/DDBJ databases">
        <authorList>
            <person name="Swart Estienne"/>
        </authorList>
    </citation>
    <scope>NUCLEOTIDE SEQUENCE [LARGE SCALE GENOMIC DNA]</scope>
    <source>
        <strain evidence="4 5">130c</strain>
    </source>
</reference>
<keyword evidence="1" id="KW-0175">Coiled coil</keyword>
<evidence type="ECO:0000313" key="4">
    <source>
        <dbReference type="EMBL" id="CDW88212.1"/>
    </source>
</evidence>
<gene>
    <name evidence="4" type="primary">Contig15276.g16272</name>
    <name evidence="4" type="ORF">STYLEM_17330</name>
</gene>